<dbReference type="EMBL" id="QTJV01000001">
    <property type="protein sequence ID" value="RFM36039.1"/>
    <property type="molecule type" value="Genomic_DNA"/>
</dbReference>
<keyword evidence="2" id="KW-1185">Reference proteome</keyword>
<proteinExistence type="predicted"/>
<reference evidence="1 2" key="1">
    <citation type="submission" date="2018-08" db="EMBL/GenBank/DDBJ databases">
        <title>Chitinophaga sp. K20C18050901, a novel bacterium isolated from forest soil.</title>
        <authorList>
            <person name="Wang C."/>
        </authorList>
    </citation>
    <scope>NUCLEOTIDE SEQUENCE [LARGE SCALE GENOMIC DNA]</scope>
    <source>
        <strain evidence="1 2">K20C18050901</strain>
    </source>
</reference>
<dbReference type="OrthoDB" id="135105at2"/>
<organism evidence="1 2">
    <name type="scientific">Chitinophaga silvisoli</name>
    <dbReference type="NCBI Taxonomy" id="2291814"/>
    <lineage>
        <taxon>Bacteria</taxon>
        <taxon>Pseudomonadati</taxon>
        <taxon>Bacteroidota</taxon>
        <taxon>Chitinophagia</taxon>
        <taxon>Chitinophagales</taxon>
        <taxon>Chitinophagaceae</taxon>
        <taxon>Chitinophaga</taxon>
    </lineage>
</organism>
<name>A0A3E1P772_9BACT</name>
<gene>
    <name evidence="1" type="ORF">DXN04_00550</name>
</gene>
<accession>A0A3E1P772</accession>
<dbReference type="AlphaFoldDB" id="A0A3E1P772"/>
<evidence type="ECO:0000313" key="1">
    <source>
        <dbReference type="EMBL" id="RFM36039.1"/>
    </source>
</evidence>
<evidence type="ECO:0000313" key="2">
    <source>
        <dbReference type="Proteomes" id="UP000261174"/>
    </source>
</evidence>
<sequence length="366" mass="42409">MRILLCGAADVVKVQSHFTALMDKMNFDSNTYIDGTLGGTNANDWGENSREAVENAHLIVFVLIQDVGDITWNTEYITAVNLGKPYILLCEEELADHYFKKLPEKGIKVHKNHKFFNAKPILDLLVAQKRTIIRFDLNKGDFNKVLSRQINCELERAASQLQLYYRNRTVLEKIRSENYKSFFAESITADKLEFFKKLLFDPFEHKELRKRILYFFTIYKGLTDEKIIELFEDSEQGISRMAVDQAPRLLTDNNNKEFIVKSLIQIIKDSQETGTIRRAISTIFEIDIQIGLKYIFELLPAYDIGTPKRILSWLLENINSLSHYLKNPAFDAELHRLINHCKDYSSKPGSNEKLAERLLEKISSLK</sequence>
<comment type="caution">
    <text evidence="1">The sequence shown here is derived from an EMBL/GenBank/DDBJ whole genome shotgun (WGS) entry which is preliminary data.</text>
</comment>
<protein>
    <submittedName>
        <fullName evidence="1">Uncharacterized protein</fullName>
    </submittedName>
</protein>
<dbReference type="RefSeq" id="WP_116851385.1">
    <property type="nucleotide sequence ID" value="NZ_QTJV01000001.1"/>
</dbReference>
<dbReference type="Proteomes" id="UP000261174">
    <property type="component" value="Unassembled WGS sequence"/>
</dbReference>